<name>A0A167P8B5_PHYB8</name>
<accession>A0A167P8B5</accession>
<organism evidence="1 2">
    <name type="scientific">Phycomyces blakesleeanus (strain ATCC 8743b / DSM 1359 / FGSC 10004 / NBRC 33097 / NRRL 1555)</name>
    <dbReference type="NCBI Taxonomy" id="763407"/>
    <lineage>
        <taxon>Eukaryota</taxon>
        <taxon>Fungi</taxon>
        <taxon>Fungi incertae sedis</taxon>
        <taxon>Mucoromycota</taxon>
        <taxon>Mucoromycotina</taxon>
        <taxon>Mucoromycetes</taxon>
        <taxon>Mucorales</taxon>
        <taxon>Phycomycetaceae</taxon>
        <taxon>Phycomyces</taxon>
    </lineage>
</organism>
<dbReference type="VEuPathDB" id="FungiDB:PHYBLDRAFT_141345"/>
<dbReference type="SUPFAM" id="SSF48452">
    <property type="entry name" value="TPR-like"/>
    <property type="match status" value="1"/>
</dbReference>
<dbReference type="PANTHER" id="PTHR40375:SF2">
    <property type="entry name" value="SPORULATION-SPECIFIC PROTEIN 22"/>
    <property type="match status" value="1"/>
</dbReference>
<proteinExistence type="predicted"/>
<dbReference type="RefSeq" id="XP_018295496.1">
    <property type="nucleotide sequence ID" value="XM_018430574.1"/>
</dbReference>
<dbReference type="GeneID" id="28991480"/>
<dbReference type="EMBL" id="KV440974">
    <property type="protein sequence ID" value="OAD77456.1"/>
    <property type="molecule type" value="Genomic_DNA"/>
</dbReference>
<gene>
    <name evidence="1" type="ORF">PHYBLDRAFT_141345</name>
</gene>
<dbReference type="InterPro" id="IPR039057">
    <property type="entry name" value="Spo22/ZIP4"/>
</dbReference>
<dbReference type="PANTHER" id="PTHR40375">
    <property type="entry name" value="SPORULATION-SPECIFIC PROTEIN 22"/>
    <property type="match status" value="1"/>
</dbReference>
<evidence type="ECO:0000313" key="2">
    <source>
        <dbReference type="Proteomes" id="UP000077315"/>
    </source>
</evidence>
<keyword evidence="2" id="KW-1185">Reference proteome</keyword>
<dbReference type="GO" id="GO:0090173">
    <property type="term" value="P:regulation of synaptonemal complex assembly"/>
    <property type="evidence" value="ECO:0007669"/>
    <property type="project" value="InterPro"/>
</dbReference>
<sequence length="779" mass="90282">MSESRQLDLLEYANQVINTKQLEPEYMLPHLCQMLKTIDILAKKDRICSLSFDSLYKTKGIHLWNTATLLTQDGLDAKDWCTLHALLRHVGYYMIQLGTTDKSTDCGDYERAEKAFEEALGWKHKAESTSSLSKPDRTWSYQHMDTSELFMFMAELASRRGEWRNAEELFDKASDSISIYDDNNKTQKTEFMLRLCIIVGTELSHTSAKDALLRLLQMYSNRLEDSLSSNLTKMLLRISSDMHKDVVYYMARLFILIKVDNPVKITVERVYFQAMEKCSVQTGDMLMNTLRNLQNIVQADTLVSGLDLLIQRNLNTNHPKSDDLATFQTLTLFKLSFIAKCTPQDISATEELLESTMNGVYLLREEMCTVDLQLFQMLMWRIGDCFYEKQDFSHALVWYKHTWSLCLASFPKDPNTLVLARKLAVCYLEADLPERALHYLSESFPDDTFSNEDYILLFDISIKLSMWSKALLYLENLISSKGLEMYELLSANQPKILHCVFAHVWNLYQKNGPDTTTYFDILTLARWMVKLGINQDLTRLEGNDSQTYNDRQKVCALMCATAYVFSDFPKEDNVYKELSDILCQLKNTNEDVDNDKNKDPWTSIVQLFEIEAMVKLGHFEEAAKAQYAQTSENASAGRICGRMTAAFLQVQCPIQILIRVLEALIGLFYARKRPDEVDRCAKWTRLYLAISIEHDKKRTLELLQKTLLYMGCETYPQDELYYIVVVTWNEGVALSYSHDSDKARQWCQLTFSLLKYMKNKEKLKDEMTQAYALMMRFNT</sequence>
<evidence type="ECO:0008006" key="3">
    <source>
        <dbReference type="Google" id="ProtNLM"/>
    </source>
</evidence>
<dbReference type="AlphaFoldDB" id="A0A167P8B5"/>
<dbReference type="InParanoid" id="A0A167P8B5"/>
<dbReference type="OrthoDB" id="65716at2759"/>
<reference evidence="2" key="1">
    <citation type="submission" date="2015-06" db="EMBL/GenBank/DDBJ databases">
        <title>Expansion of signal transduction pathways in fungi by whole-genome duplication.</title>
        <authorList>
            <consortium name="DOE Joint Genome Institute"/>
            <person name="Corrochano L.M."/>
            <person name="Kuo A."/>
            <person name="Marcet-Houben M."/>
            <person name="Polaino S."/>
            <person name="Salamov A."/>
            <person name="Villalobos J.M."/>
            <person name="Alvarez M.I."/>
            <person name="Avalos J."/>
            <person name="Benito E.P."/>
            <person name="Benoit I."/>
            <person name="Burger G."/>
            <person name="Camino L.P."/>
            <person name="Canovas D."/>
            <person name="Cerda-Olmedo E."/>
            <person name="Cheng J.-F."/>
            <person name="Dominguez A."/>
            <person name="Elias M."/>
            <person name="Eslava A.P."/>
            <person name="Glaser F."/>
            <person name="Grimwood J."/>
            <person name="Gutierrez G."/>
            <person name="Heitman J."/>
            <person name="Henrissat B."/>
            <person name="Iturriaga E.A."/>
            <person name="Lang B.F."/>
            <person name="Lavin J.L."/>
            <person name="Lee S."/>
            <person name="Li W."/>
            <person name="Lindquist E."/>
            <person name="Lopez-Garcia S."/>
            <person name="Luque E.M."/>
            <person name="Marcos A.T."/>
            <person name="Martin J."/>
            <person name="McCluskey K."/>
            <person name="Medina H.R."/>
            <person name="Miralles-Duran A."/>
            <person name="Miyazaki A."/>
            <person name="Munoz-Torres E."/>
            <person name="Oguiza J.A."/>
            <person name="Ohm R."/>
            <person name="Olmedo M."/>
            <person name="Orejas M."/>
            <person name="Ortiz-Castellanos L."/>
            <person name="Pisabarro A.G."/>
            <person name="Rodriguez-Romero J."/>
            <person name="Ruiz-Herrera J."/>
            <person name="Ruiz-Vazquez R."/>
            <person name="Sanz C."/>
            <person name="Schackwitz W."/>
            <person name="Schmutz J."/>
            <person name="Shahriari M."/>
            <person name="Shelest E."/>
            <person name="Silva-Franco F."/>
            <person name="Soanes D."/>
            <person name="Syed K."/>
            <person name="Tagua V.G."/>
            <person name="Talbot N.J."/>
            <person name="Thon M."/>
            <person name="De vries R.P."/>
            <person name="Wiebenga A."/>
            <person name="Yadav J.S."/>
            <person name="Braun E.L."/>
            <person name="Baker S."/>
            <person name="Garre V."/>
            <person name="Horwitz B."/>
            <person name="Torres-Martinez S."/>
            <person name="Idnurm A."/>
            <person name="Herrera-Estrella A."/>
            <person name="Gabaldon T."/>
            <person name="Grigoriev I.V."/>
        </authorList>
    </citation>
    <scope>NUCLEOTIDE SEQUENCE [LARGE SCALE GENOMIC DNA]</scope>
    <source>
        <strain evidence="2">NRRL 1555(-)</strain>
    </source>
</reference>
<protein>
    <recommendedName>
        <fullName evidence="3">Protein ZIP4 homolog</fullName>
    </recommendedName>
</protein>
<dbReference type="InterPro" id="IPR011990">
    <property type="entry name" value="TPR-like_helical_dom_sf"/>
</dbReference>
<evidence type="ECO:0000313" key="1">
    <source>
        <dbReference type="EMBL" id="OAD77456.1"/>
    </source>
</evidence>
<dbReference type="STRING" id="763407.A0A167P8B5"/>
<dbReference type="Proteomes" id="UP000077315">
    <property type="component" value="Unassembled WGS sequence"/>
</dbReference>